<reference evidence="1 3" key="1">
    <citation type="submission" date="2016-08" db="EMBL/GenBank/DDBJ databases">
        <title>Moorella thermoacetica DSM 103132.</title>
        <authorList>
            <person name="Jendresen C.B."/>
            <person name="Redl S.M."/>
            <person name="Jensen T.O."/>
            <person name="Nielsen A.T."/>
        </authorList>
    </citation>
    <scope>NUCLEOTIDE SEQUENCE [LARGE SCALE GENOMIC DNA]</scope>
    <source>
        <strain evidence="1 3">DSM 103132</strain>
    </source>
</reference>
<dbReference type="RefSeq" id="WP_231115097.1">
    <property type="nucleotide sequence ID" value="NZ_CP017019.1"/>
</dbReference>
<dbReference type="EMBL" id="CP017019">
    <property type="protein sequence ID" value="AOQ25200.1"/>
    <property type="molecule type" value="Genomic_DNA"/>
</dbReference>
<protein>
    <submittedName>
        <fullName evidence="1">Uncharacterized protein</fullName>
    </submittedName>
</protein>
<evidence type="ECO:0000313" key="3">
    <source>
        <dbReference type="Proteomes" id="UP000094598"/>
    </source>
</evidence>
<keyword evidence="4" id="KW-1185">Reference proteome</keyword>
<dbReference type="Proteomes" id="UP000322283">
    <property type="component" value="Unassembled WGS sequence"/>
</dbReference>
<evidence type="ECO:0000313" key="4">
    <source>
        <dbReference type="Proteomes" id="UP000322283"/>
    </source>
</evidence>
<gene>
    <name evidence="1" type="ORF">Maut_02784</name>
    <name evidence="2" type="ORF">MTAT_00020</name>
</gene>
<sequence length="225" mass="25944">MEPLKHSDSVIALGKRLVEELGMEPGVDTLGRWMAHYIAELIRKAEETDNPGIRSEAQEKCCETILKLWEHRAVFPHRARPLGNLEGVLLAIEKFRGEKNPWSVFSTEEAERIGGPWIWFAKVVEEIGLRMCRIATLMAIAEASLGKEKRWLQEHKEMLSEEEIKVIQTLDSWLSEEILWQTEQDRVSVGDLEPNERSRRVLEEIQASIEQIKSSFELLLNKVKC</sequence>
<dbReference type="EMBL" id="VCDX01000001">
    <property type="protein sequence ID" value="TYL15269.1"/>
    <property type="molecule type" value="Genomic_DNA"/>
</dbReference>
<reference evidence="2 4" key="2">
    <citation type="submission" date="2019-05" db="EMBL/GenBank/DDBJ databases">
        <title>Genome sequence of Moorella thermoacetica ATCC 33924.</title>
        <authorList>
            <person name="Poehlein A."/>
            <person name="Bengelsdorf F.R."/>
            <person name="Duerre P."/>
            <person name="Daniel R."/>
        </authorList>
    </citation>
    <scope>NUCLEOTIDE SEQUENCE [LARGE SCALE GENOMIC DNA]</scope>
    <source>
        <strain evidence="2 4">ATCC 33924</strain>
    </source>
</reference>
<evidence type="ECO:0000313" key="2">
    <source>
        <dbReference type="EMBL" id="TYL15269.1"/>
    </source>
</evidence>
<evidence type="ECO:0000313" key="1">
    <source>
        <dbReference type="EMBL" id="AOQ25200.1"/>
    </source>
</evidence>
<dbReference type="Proteomes" id="UP000094598">
    <property type="component" value="Chromosome"/>
</dbReference>
<dbReference type="AlphaFoldDB" id="A0AAC9MVU4"/>
<organism evidence="1 3">
    <name type="scientific">Neomoorella thermoacetica</name>
    <name type="common">Clostridium thermoaceticum</name>
    <dbReference type="NCBI Taxonomy" id="1525"/>
    <lineage>
        <taxon>Bacteria</taxon>
        <taxon>Bacillati</taxon>
        <taxon>Bacillota</taxon>
        <taxon>Clostridia</taxon>
        <taxon>Neomoorellales</taxon>
        <taxon>Neomoorellaceae</taxon>
        <taxon>Neomoorella</taxon>
    </lineage>
</organism>
<proteinExistence type="predicted"/>
<name>A0AAC9MVU4_NEOTH</name>
<accession>A0AAC9MVU4</accession>